<accession>A0A1Y2MAH6</accession>
<dbReference type="InParanoid" id="A0A1Y2MAH6"/>
<sequence>MPSLESAVAGLPTSFIGDVILEPTAAPVVSAIGSLPSAVISAVNSIIPPFESAVAGIPTILPGTDGPACSLIPTATAPGLMEPVLSAVDTIVTPLPSVVGGILELVPEIFQPVASAVTAVVAPVETAIAGAVSPIASVVKGVVGGLLGGDPAAPAISTLTPVAVIPVPAASTLLTVVSPIISAVPAPTIAPRVPFCCPVLVLGVVSSTCTVATEASVCVGGVTKICVSASLSPGTSVNIAQLTCFASLFGVV</sequence>
<proteinExistence type="predicted"/>
<dbReference type="AlphaFoldDB" id="A0A1Y2MAH6"/>
<protein>
    <submittedName>
        <fullName evidence="1">Uncharacterized protein</fullName>
    </submittedName>
</protein>
<reference evidence="1 2" key="1">
    <citation type="journal article" date="2017" name="Genome Announc.">
        <title>Genome sequence of the saprophytic ascomycete Epicoccum nigrum ICMP 19927 strain isolated from New Zealand.</title>
        <authorList>
            <person name="Fokin M."/>
            <person name="Fleetwood D."/>
            <person name="Weir B.S."/>
            <person name="Villas-Boas S.G."/>
        </authorList>
    </citation>
    <scope>NUCLEOTIDE SEQUENCE [LARGE SCALE GENOMIC DNA]</scope>
    <source>
        <strain evidence="1 2">ICMP 19927</strain>
    </source>
</reference>
<evidence type="ECO:0000313" key="2">
    <source>
        <dbReference type="Proteomes" id="UP000193240"/>
    </source>
</evidence>
<gene>
    <name evidence="1" type="ORF">B5807_03059</name>
</gene>
<dbReference type="Proteomes" id="UP000193240">
    <property type="component" value="Unassembled WGS sequence"/>
</dbReference>
<dbReference type="EMBL" id="KZ107839">
    <property type="protein sequence ID" value="OSS53110.1"/>
    <property type="molecule type" value="Genomic_DNA"/>
</dbReference>
<evidence type="ECO:0000313" key="1">
    <source>
        <dbReference type="EMBL" id="OSS53110.1"/>
    </source>
</evidence>
<organism evidence="1 2">
    <name type="scientific">Epicoccum nigrum</name>
    <name type="common">Soil fungus</name>
    <name type="synonym">Epicoccum purpurascens</name>
    <dbReference type="NCBI Taxonomy" id="105696"/>
    <lineage>
        <taxon>Eukaryota</taxon>
        <taxon>Fungi</taxon>
        <taxon>Dikarya</taxon>
        <taxon>Ascomycota</taxon>
        <taxon>Pezizomycotina</taxon>
        <taxon>Dothideomycetes</taxon>
        <taxon>Pleosporomycetidae</taxon>
        <taxon>Pleosporales</taxon>
        <taxon>Pleosporineae</taxon>
        <taxon>Didymellaceae</taxon>
        <taxon>Epicoccum</taxon>
    </lineage>
</organism>
<name>A0A1Y2MAH6_EPING</name>
<keyword evidence="2" id="KW-1185">Reference proteome</keyword>